<accession>A0A9N9CRG8</accession>
<dbReference type="OrthoDB" id="2445072at2759"/>
<gene>
    <name evidence="1" type="ORF">DERYTH_LOCUS8050</name>
</gene>
<reference evidence="1" key="1">
    <citation type="submission" date="2021-06" db="EMBL/GenBank/DDBJ databases">
        <authorList>
            <person name="Kallberg Y."/>
            <person name="Tangrot J."/>
            <person name="Rosling A."/>
        </authorList>
    </citation>
    <scope>NUCLEOTIDE SEQUENCE</scope>
    <source>
        <strain evidence="1">MA453B</strain>
    </source>
</reference>
<organism evidence="1 2">
    <name type="scientific">Dentiscutata erythropus</name>
    <dbReference type="NCBI Taxonomy" id="1348616"/>
    <lineage>
        <taxon>Eukaryota</taxon>
        <taxon>Fungi</taxon>
        <taxon>Fungi incertae sedis</taxon>
        <taxon>Mucoromycota</taxon>
        <taxon>Glomeromycotina</taxon>
        <taxon>Glomeromycetes</taxon>
        <taxon>Diversisporales</taxon>
        <taxon>Gigasporaceae</taxon>
        <taxon>Dentiscutata</taxon>
    </lineage>
</organism>
<feature type="non-terminal residue" evidence="1">
    <location>
        <position position="148"/>
    </location>
</feature>
<name>A0A9N9CRG8_9GLOM</name>
<evidence type="ECO:0000313" key="1">
    <source>
        <dbReference type="EMBL" id="CAG8609282.1"/>
    </source>
</evidence>
<dbReference type="EMBL" id="CAJVPY010004067">
    <property type="protein sequence ID" value="CAG8609282.1"/>
    <property type="molecule type" value="Genomic_DNA"/>
</dbReference>
<comment type="caution">
    <text evidence="1">The sequence shown here is derived from an EMBL/GenBank/DDBJ whole genome shotgun (WGS) entry which is preliminary data.</text>
</comment>
<dbReference type="AlphaFoldDB" id="A0A9N9CRG8"/>
<sequence length="148" mass="17311">IKNSSLDNSKNIVLEVRKDIRRKMISENEIIPSSIQKLFLGDHPFQTTDFRDRGVLSVFSLLLNILKIYDFPDDDLSLWDTNYKYYNDIEADLNRLKIESSKHPDHMYTSKAINTREITERLSKMVISKLVESVEIFDDNKILSVKTI</sequence>
<protein>
    <submittedName>
        <fullName evidence="1">163_t:CDS:1</fullName>
    </submittedName>
</protein>
<evidence type="ECO:0000313" key="2">
    <source>
        <dbReference type="Proteomes" id="UP000789405"/>
    </source>
</evidence>
<keyword evidence="2" id="KW-1185">Reference proteome</keyword>
<proteinExistence type="predicted"/>
<dbReference type="Proteomes" id="UP000789405">
    <property type="component" value="Unassembled WGS sequence"/>
</dbReference>